<evidence type="ECO:0000313" key="2">
    <source>
        <dbReference type="EMBL" id="THH18837.1"/>
    </source>
</evidence>
<organism evidence="2 3">
    <name type="scientific">Antrodiella citrinella</name>
    <dbReference type="NCBI Taxonomy" id="2447956"/>
    <lineage>
        <taxon>Eukaryota</taxon>
        <taxon>Fungi</taxon>
        <taxon>Dikarya</taxon>
        <taxon>Basidiomycota</taxon>
        <taxon>Agaricomycotina</taxon>
        <taxon>Agaricomycetes</taxon>
        <taxon>Polyporales</taxon>
        <taxon>Steccherinaceae</taxon>
        <taxon>Antrodiella</taxon>
    </lineage>
</organism>
<feature type="compositionally biased region" description="Polar residues" evidence="1">
    <location>
        <begin position="298"/>
        <end position="311"/>
    </location>
</feature>
<evidence type="ECO:0000256" key="1">
    <source>
        <dbReference type="SAM" id="MobiDB-lite"/>
    </source>
</evidence>
<proteinExistence type="predicted"/>
<feature type="region of interest" description="Disordered" evidence="1">
    <location>
        <begin position="291"/>
        <end position="412"/>
    </location>
</feature>
<gene>
    <name evidence="2" type="ORF">EUX98_g8887</name>
</gene>
<dbReference type="EMBL" id="SGPM01000571">
    <property type="protein sequence ID" value="THH18837.1"/>
    <property type="molecule type" value="Genomic_DNA"/>
</dbReference>
<dbReference type="OrthoDB" id="2735059at2759"/>
<feature type="region of interest" description="Disordered" evidence="1">
    <location>
        <begin position="428"/>
        <end position="456"/>
    </location>
</feature>
<reference evidence="2 3" key="1">
    <citation type="submission" date="2019-02" db="EMBL/GenBank/DDBJ databases">
        <title>Genome sequencing of the rare red list fungi Antrodiella citrinella (Flaviporus citrinellus).</title>
        <authorList>
            <person name="Buettner E."/>
            <person name="Kellner H."/>
        </authorList>
    </citation>
    <scope>NUCLEOTIDE SEQUENCE [LARGE SCALE GENOMIC DNA]</scope>
    <source>
        <strain evidence="2 3">DSM 108506</strain>
    </source>
</reference>
<feature type="region of interest" description="Disordered" evidence="1">
    <location>
        <begin position="182"/>
        <end position="202"/>
    </location>
</feature>
<comment type="caution">
    <text evidence="2">The sequence shown here is derived from an EMBL/GenBank/DDBJ whole genome shotgun (WGS) entry which is preliminary data.</text>
</comment>
<feature type="region of interest" description="Disordered" evidence="1">
    <location>
        <begin position="672"/>
        <end position="693"/>
    </location>
</feature>
<dbReference type="AlphaFoldDB" id="A0A4S4M2T3"/>
<keyword evidence="3" id="KW-1185">Reference proteome</keyword>
<feature type="compositionally biased region" description="Polar residues" evidence="1">
    <location>
        <begin position="359"/>
        <end position="379"/>
    </location>
</feature>
<accession>A0A4S4M2T3</accession>
<feature type="compositionally biased region" description="Polar residues" evidence="1">
    <location>
        <begin position="389"/>
        <end position="410"/>
    </location>
</feature>
<feature type="compositionally biased region" description="Low complexity" evidence="1">
    <location>
        <begin position="428"/>
        <end position="447"/>
    </location>
</feature>
<name>A0A4S4M2T3_9APHY</name>
<protein>
    <submittedName>
        <fullName evidence="2">Uncharacterized protein</fullName>
    </submittedName>
</protein>
<dbReference type="Proteomes" id="UP000308730">
    <property type="component" value="Unassembled WGS sequence"/>
</dbReference>
<evidence type="ECO:0000313" key="3">
    <source>
        <dbReference type="Proteomes" id="UP000308730"/>
    </source>
</evidence>
<sequence length="693" mass="76427">MGRPPWTSTDQFAWLENNISQFFVAQKKNTLPSFYGTVLKEFLDRFGYDEGPGVPSHDKQRTTLEKRIRHWFGNHTRKSVVGVSKPRLGKGMLKLGKRSQKLHPYQAYMKLFCKKLRPIINERYDEYKASLDEEDEPIDKWPFTIKLVQELLSAESDDVKAEVERARDDNSDFDAEALVGVSSESPEAKEKQTGLDGSVIIGGKHPRTGEAMIYIYHHCKTTDGELTWEEATPDFKEKVEAHFGQFIVRCDPGMKKASEGGSASMDVDDQADKAEQERLLREKIDRNTKLVEQLRVGDTSNSDKTVSSSDKAVSKPRPKPTPIGAAAKNGATSRVASEPLPHAPPVVTNNINGGGGADPSSTRGGSLPPSSQHGSQPESMQAEPMEIEPTQTKAMESKSASGDPTTSTAASLVPPPAQELQQMVMVPTPTSVPMSSGTSSPTSAGTSQDPPATDVPLEDRISTMIGIPTTSNRTDPSPAGDNMMDVDPVPTDSLPATAAWMVAAEEYLMSVSTDPTWWEVVRQWKDYEKRLGYPTGNVPANYMPAGHRPAEVQNWIKAHRNYEKPPDLSDCLPSFIAKFKLWYSGIQPGWRQTEEDNWPPAQVEETEEACSDWSVLRRGGQNGFFMVIMAVSWWYSTAMLIADPDLLVQSFLIIQDIQWVLSRMGVTGRDSTAGVPAGTVGRSGKPPSSRKRR</sequence>